<organism evidence="3 4">
    <name type="scientific">Candidatus Jorgensenbacteria bacterium GW2011_GWA1_48_11</name>
    <dbReference type="NCBI Taxonomy" id="1618660"/>
    <lineage>
        <taxon>Bacteria</taxon>
        <taxon>Candidatus Joergenseniibacteriota</taxon>
    </lineage>
</organism>
<dbReference type="EMBL" id="LCPF01000003">
    <property type="protein sequence ID" value="KKU91210.1"/>
    <property type="molecule type" value="Genomic_DNA"/>
</dbReference>
<dbReference type="InterPro" id="IPR036265">
    <property type="entry name" value="HIT-like_sf"/>
</dbReference>
<dbReference type="Gene3D" id="3.30.428.10">
    <property type="entry name" value="HIT-like"/>
    <property type="match status" value="2"/>
</dbReference>
<dbReference type="PANTHER" id="PTHR42763:SF2">
    <property type="entry name" value="ADP-GLUCOSE PHOSPHORYLASE"/>
    <property type="match status" value="1"/>
</dbReference>
<evidence type="ECO:0000256" key="1">
    <source>
        <dbReference type="PIRSR" id="PIRSR000808-1"/>
    </source>
</evidence>
<accession>A0A0G1XA39</accession>
<feature type="active site" description="Tele-UMP-histidine intermediate" evidence="1">
    <location>
        <position position="179"/>
    </location>
</feature>
<dbReference type="PIRSF" id="PIRSF000808">
    <property type="entry name" value="GalT"/>
    <property type="match status" value="1"/>
</dbReference>
<keyword evidence="3" id="KW-0808">Transferase</keyword>
<reference evidence="3 4" key="1">
    <citation type="journal article" date="2015" name="Nature">
        <title>rRNA introns, odd ribosomes, and small enigmatic genomes across a large radiation of phyla.</title>
        <authorList>
            <person name="Brown C.T."/>
            <person name="Hug L.A."/>
            <person name="Thomas B.C."/>
            <person name="Sharon I."/>
            <person name="Castelle C.J."/>
            <person name="Singh A."/>
            <person name="Wilkins M.J."/>
            <person name="Williams K.H."/>
            <person name="Banfield J.F."/>
        </authorList>
    </citation>
    <scope>NUCLEOTIDE SEQUENCE [LARGE SCALE GENOMIC DNA]</scope>
</reference>
<dbReference type="InterPro" id="IPR053177">
    <property type="entry name" value="ADP-glucose_phosphorylase"/>
</dbReference>
<dbReference type="GO" id="GO:0008270">
    <property type="term" value="F:zinc ion binding"/>
    <property type="evidence" value="ECO:0007669"/>
    <property type="project" value="InterPro"/>
</dbReference>
<gene>
    <name evidence="3" type="ORF">UY23_C0003G0048</name>
</gene>
<dbReference type="Pfam" id="PF16268">
    <property type="entry name" value="DUF4921"/>
    <property type="match status" value="1"/>
</dbReference>
<dbReference type="GO" id="GO:0008108">
    <property type="term" value="F:UDP-glucose:hexose-1-phosphate uridylyltransferase activity"/>
    <property type="evidence" value="ECO:0007669"/>
    <property type="project" value="InterPro"/>
</dbReference>
<dbReference type="PANTHER" id="PTHR42763">
    <property type="entry name" value="ADP-GLUCOSE PHOSPHORYLASE"/>
    <property type="match status" value="1"/>
</dbReference>
<comment type="caution">
    <text evidence="3">The sequence shown here is derived from an EMBL/GenBank/DDBJ whole genome shotgun (WGS) entry which is preliminary data.</text>
</comment>
<proteinExistence type="predicted"/>
<protein>
    <submittedName>
        <fullName evidence="3">Galactose-1-phosphate uridylyltransferase</fullName>
    </submittedName>
</protein>
<dbReference type="SUPFAM" id="SSF54197">
    <property type="entry name" value="HIT-like"/>
    <property type="match status" value="2"/>
</dbReference>
<evidence type="ECO:0000313" key="3">
    <source>
        <dbReference type="EMBL" id="KKU91210.1"/>
    </source>
</evidence>
<feature type="domain" description="DUF4921" evidence="2">
    <location>
        <begin position="142"/>
        <end position="340"/>
    </location>
</feature>
<dbReference type="InterPro" id="IPR001937">
    <property type="entry name" value="GalP_UDPtransf1"/>
</dbReference>
<keyword evidence="3" id="KW-0548">Nucleotidyltransferase</keyword>
<dbReference type="GO" id="GO:0006012">
    <property type="term" value="P:galactose metabolic process"/>
    <property type="evidence" value="ECO:0007669"/>
    <property type="project" value="InterPro"/>
</dbReference>
<dbReference type="InterPro" id="IPR032576">
    <property type="entry name" value="DUF4921"/>
</dbReference>
<evidence type="ECO:0000259" key="2">
    <source>
        <dbReference type="Pfam" id="PF16268"/>
    </source>
</evidence>
<dbReference type="AlphaFoldDB" id="A0A0G1XA39"/>
<dbReference type="Proteomes" id="UP000034956">
    <property type="component" value="Unassembled WGS sequence"/>
</dbReference>
<name>A0A0G1XA39_9BACT</name>
<evidence type="ECO:0000313" key="4">
    <source>
        <dbReference type="Proteomes" id="UP000034956"/>
    </source>
</evidence>
<sequence>MIFSELRQDLVSGDWILIAPGRLRYQNHDHRLKREGKRERAPLKQCPFEKPLESVSNKVILNFVNHTATGLVRKTTKPDKNWRLLVLENKHPVVLNKNKISRLKHHGPFSTMEGIGHADLIITRDHDRNFPKLSKRDALHVLEAMRDRYLTLLNEKNLAYISIFHNWGPTAGASVYHPHYQMFAIPVLPPDIQHSLNGSARYYKAHKTCVHCDMIRWEKRRKKRIIFENDEAVALAPFVSRNPFEVRVFPKRHRPYFENTFNEELAGVSEVLQKVLGLLEKKLGDPDYNFFIHTAPVRDKNRYSHYHWHIEIYPKLSKRAGFEFGTGIEVNIFDPDKVAKILKSQK</sequence>